<sequence length="162" mass="17034">MADDALGPWSVRRLEAGWTFPHGVEVLDLGTPGLDLSPFLAGLDAAIVVDTVASDGAPGALRVYRRAEILSKPLRPRVSPHDPALRETLLTLELAGCAPREVVVVGVIPARLDSTVGLSDAVRGAIPAVERAVLAELERLGCPARARPAPAAPEIWWESVAG</sequence>
<accession>A0A832MLR7</accession>
<dbReference type="Gene3D" id="3.40.50.1450">
    <property type="entry name" value="HybD-like"/>
    <property type="match status" value="1"/>
</dbReference>
<evidence type="ECO:0000313" key="5">
    <source>
        <dbReference type="EMBL" id="HGZ44025.1"/>
    </source>
</evidence>
<keyword evidence="3" id="KW-0064">Aspartyl protease</keyword>
<dbReference type="Pfam" id="PF01750">
    <property type="entry name" value="HycI"/>
    <property type="match status" value="1"/>
</dbReference>
<dbReference type="InterPro" id="IPR000671">
    <property type="entry name" value="Peptidase_A31"/>
</dbReference>
<reference evidence="5" key="1">
    <citation type="journal article" date="2020" name="mSystems">
        <title>Genome- and Community-Level Interaction Insights into Carbon Utilization and Element Cycling Functions of Hydrothermarchaeota in Hydrothermal Sediment.</title>
        <authorList>
            <person name="Zhou Z."/>
            <person name="Liu Y."/>
            <person name="Xu W."/>
            <person name="Pan J."/>
            <person name="Luo Z.H."/>
            <person name="Li M."/>
        </authorList>
    </citation>
    <scope>NUCLEOTIDE SEQUENCE [LARGE SCALE GENOMIC DNA]</scope>
    <source>
        <strain evidence="5">SpSt-381</strain>
    </source>
</reference>
<gene>
    <name evidence="5" type="ORF">ENR23_11510</name>
</gene>
<dbReference type="NCBIfam" id="TIGR00072">
    <property type="entry name" value="hydrog_prot"/>
    <property type="match status" value="1"/>
</dbReference>
<protein>
    <submittedName>
        <fullName evidence="5">Hydrogenase maturation protease</fullName>
    </submittedName>
</protein>
<comment type="caution">
    <text evidence="5">The sequence shown here is derived from an EMBL/GenBank/DDBJ whole genome shotgun (WGS) entry which is preliminary data.</text>
</comment>
<evidence type="ECO:0000256" key="2">
    <source>
        <dbReference type="ARBA" id="ARBA00022670"/>
    </source>
</evidence>
<dbReference type="GO" id="GO:0008047">
    <property type="term" value="F:enzyme activator activity"/>
    <property type="evidence" value="ECO:0007669"/>
    <property type="project" value="InterPro"/>
</dbReference>
<keyword evidence="4" id="KW-0378">Hydrolase</keyword>
<name>A0A832MLR7_UNCEI</name>
<evidence type="ECO:0000256" key="3">
    <source>
        <dbReference type="ARBA" id="ARBA00022750"/>
    </source>
</evidence>
<keyword evidence="2 5" id="KW-0645">Protease</keyword>
<dbReference type="PANTHER" id="PTHR30302">
    <property type="entry name" value="HYDROGENASE 1 MATURATION PROTEASE"/>
    <property type="match status" value="1"/>
</dbReference>
<dbReference type="AlphaFoldDB" id="A0A832MLR7"/>
<dbReference type="EMBL" id="DSQF01000022">
    <property type="protein sequence ID" value="HGZ44025.1"/>
    <property type="molecule type" value="Genomic_DNA"/>
</dbReference>
<dbReference type="GO" id="GO:0004190">
    <property type="term" value="F:aspartic-type endopeptidase activity"/>
    <property type="evidence" value="ECO:0007669"/>
    <property type="project" value="UniProtKB-KW"/>
</dbReference>
<proteinExistence type="inferred from homology"/>
<evidence type="ECO:0000256" key="1">
    <source>
        <dbReference type="ARBA" id="ARBA00006814"/>
    </source>
</evidence>
<dbReference type="GO" id="GO:0016485">
    <property type="term" value="P:protein processing"/>
    <property type="evidence" value="ECO:0007669"/>
    <property type="project" value="TreeGrafter"/>
</dbReference>
<dbReference type="PRINTS" id="PR00446">
    <property type="entry name" value="HYDRGNUPTAKE"/>
</dbReference>
<comment type="similarity">
    <text evidence="1">Belongs to the peptidase A31 family.</text>
</comment>
<dbReference type="InterPro" id="IPR023430">
    <property type="entry name" value="Pept_HybD-like_dom_sf"/>
</dbReference>
<evidence type="ECO:0000256" key="4">
    <source>
        <dbReference type="ARBA" id="ARBA00022801"/>
    </source>
</evidence>
<organism evidence="5">
    <name type="scientific">Eiseniibacteriota bacterium</name>
    <dbReference type="NCBI Taxonomy" id="2212470"/>
    <lineage>
        <taxon>Bacteria</taxon>
        <taxon>Candidatus Eiseniibacteriota</taxon>
    </lineage>
</organism>
<dbReference type="PANTHER" id="PTHR30302:SF1">
    <property type="entry name" value="HYDROGENASE 2 MATURATION PROTEASE"/>
    <property type="match status" value="1"/>
</dbReference>
<dbReference type="SUPFAM" id="SSF53163">
    <property type="entry name" value="HybD-like"/>
    <property type="match status" value="1"/>
</dbReference>